<proteinExistence type="predicted"/>
<organism evidence="1">
    <name type="scientific">Telmatobacter sp. DSM 110680</name>
    <dbReference type="NCBI Taxonomy" id="3036704"/>
    <lineage>
        <taxon>Bacteria</taxon>
        <taxon>Pseudomonadati</taxon>
        <taxon>Acidobacteriota</taxon>
        <taxon>Terriglobia</taxon>
        <taxon>Terriglobales</taxon>
        <taxon>Acidobacteriaceae</taxon>
        <taxon>Telmatobacter</taxon>
    </lineage>
</organism>
<reference evidence="1" key="1">
    <citation type="submission" date="2023-03" db="EMBL/GenBank/DDBJ databases">
        <title>Edaphobacter sp.</title>
        <authorList>
            <person name="Huber K.J."/>
            <person name="Papendorf J."/>
            <person name="Pilke C."/>
            <person name="Bunk B."/>
            <person name="Sproeer C."/>
            <person name="Pester M."/>
        </authorList>
    </citation>
    <scope>NUCLEOTIDE SEQUENCE</scope>
    <source>
        <strain evidence="1">DSM 110680</strain>
    </source>
</reference>
<dbReference type="AlphaFoldDB" id="A0AAU7DGH7"/>
<evidence type="ECO:0000313" key="1">
    <source>
        <dbReference type="EMBL" id="XBH16434.1"/>
    </source>
</evidence>
<gene>
    <name evidence="1" type="ORF">P8935_17905</name>
</gene>
<name>A0AAU7DGH7_9BACT</name>
<dbReference type="RefSeq" id="WP_348261663.1">
    <property type="nucleotide sequence ID" value="NZ_CP121196.1"/>
</dbReference>
<sequence>MSPNGNEFTYAKQFEGNLRGTSDPVPARVHTHLRMMSREMVEELQKLDHRTSGAPQYVFVRRDDLPLHPSLQATGLHYFEW</sequence>
<protein>
    <submittedName>
        <fullName evidence="1">Uncharacterized protein</fullName>
    </submittedName>
</protein>
<accession>A0AAU7DGH7</accession>
<dbReference type="EMBL" id="CP121196">
    <property type="protein sequence ID" value="XBH16434.1"/>
    <property type="molecule type" value="Genomic_DNA"/>
</dbReference>